<evidence type="ECO:0000313" key="1">
    <source>
        <dbReference type="EMBL" id="CAE0606459.1"/>
    </source>
</evidence>
<organism evidence="1">
    <name type="scientific">Picocystis salinarum</name>
    <dbReference type="NCBI Taxonomy" id="88271"/>
    <lineage>
        <taxon>Eukaryota</taxon>
        <taxon>Viridiplantae</taxon>
        <taxon>Chlorophyta</taxon>
        <taxon>Picocystophyceae</taxon>
        <taxon>Picocystales</taxon>
        <taxon>Picocystaceae</taxon>
        <taxon>Picocystis</taxon>
    </lineage>
</organism>
<sequence>MYNLSLSVVCVVRRMVFRSDSSGQRLSLVSSFVASVRLHEKEVCVSHGSFIFQARRSPQVTLPRRSSFPFRAFPRFSRTFLQTSEHLCGLLLVSTVLTRRYVGFEAHLW</sequence>
<name>A0A7S3XDE6_9CHLO</name>
<protein>
    <submittedName>
        <fullName evidence="1">Uncharacterized protein</fullName>
    </submittedName>
</protein>
<dbReference type="EMBL" id="HBIS01000323">
    <property type="protein sequence ID" value="CAE0606459.1"/>
    <property type="molecule type" value="Transcribed_RNA"/>
</dbReference>
<accession>A0A7S3XDE6</accession>
<proteinExistence type="predicted"/>
<gene>
    <name evidence="1" type="ORF">PSAL00342_LOCUS275</name>
</gene>
<dbReference type="AlphaFoldDB" id="A0A7S3XDE6"/>
<reference evidence="1" key="1">
    <citation type="submission" date="2021-01" db="EMBL/GenBank/DDBJ databases">
        <authorList>
            <person name="Corre E."/>
            <person name="Pelletier E."/>
            <person name="Niang G."/>
            <person name="Scheremetjew M."/>
            <person name="Finn R."/>
            <person name="Kale V."/>
            <person name="Holt S."/>
            <person name="Cochrane G."/>
            <person name="Meng A."/>
            <person name="Brown T."/>
            <person name="Cohen L."/>
        </authorList>
    </citation>
    <scope>NUCLEOTIDE SEQUENCE</scope>
    <source>
        <strain evidence="1">CCMP1897</strain>
    </source>
</reference>